<dbReference type="Pfam" id="PF14065">
    <property type="entry name" value="Pvc16_N"/>
    <property type="match status" value="1"/>
</dbReference>
<sequence length="436" mass="46402">MSTALAIAGVTAVLRDRLNDGLVNHNVAGLIGNAVTVSVRAPDRVVPADGAESSQLNLFLYRVAPNAAWRNAGLPAHDPDGRHRVGNPPLALDLNYLLSAYSGGDLHAEILLGYAMQLLHEFPVLTREMIRAALTPSPDVGVLLPPALRALSDCGLADQLEILRITPLTIDTEEVSRLWSATQSSFRPSAAYQVSVVLIEATRSTRAPLPVLTRGERDPVSGRERGVVVTPDLVPPLPALEAVLPAAGQPAARLGEAVTLQGHHLDGSAREVLLASERFAVAETLPASGASESGRMVFSIPASRAADFPVGVYEARARLVRAGEPRPRDSNRLGFTLAPDITNLPQTVARNPAGDALVTITFTPELRAGQRATLIVGQRELAPQTYTAPTATLDFVIDNAETGAHLVRLRVDGIDSPIIDHSVVPPRFLDLRLTIT</sequence>
<proteinExistence type="predicted"/>
<dbReference type="RefSeq" id="WP_048709279.1">
    <property type="nucleotide sequence ID" value="NZ_CP014646.1"/>
</dbReference>
<evidence type="ECO:0000313" key="2">
    <source>
        <dbReference type="EMBL" id="AMO36087.1"/>
    </source>
</evidence>
<evidence type="ECO:0000259" key="1">
    <source>
        <dbReference type="Pfam" id="PF14065"/>
    </source>
</evidence>
<dbReference type="InterPro" id="IPR025351">
    <property type="entry name" value="Pvc16_N"/>
</dbReference>
<feature type="domain" description="Pvc16 N-terminal" evidence="1">
    <location>
        <begin position="10"/>
        <end position="212"/>
    </location>
</feature>
<dbReference type="Proteomes" id="UP000036902">
    <property type="component" value="Chromosome"/>
</dbReference>
<reference evidence="3" key="1">
    <citation type="submission" date="2016-03" db="EMBL/GenBank/DDBJ databases">
        <authorList>
            <person name="Ma C."/>
            <person name="Zhou S."/>
            <person name="Yang G."/>
        </authorList>
    </citation>
    <scope>NUCLEOTIDE SEQUENCE [LARGE SCALE GENOMIC DNA]</scope>
    <source>
        <strain evidence="3">SgZ-1</strain>
    </source>
</reference>
<evidence type="ECO:0000313" key="3">
    <source>
        <dbReference type="Proteomes" id="UP000036902"/>
    </source>
</evidence>
<protein>
    <recommendedName>
        <fullName evidence="1">Pvc16 N-terminal domain-containing protein</fullName>
    </recommendedName>
</protein>
<accession>A0A140IEB2</accession>
<keyword evidence="3" id="KW-1185">Reference proteome</keyword>
<dbReference type="EMBL" id="CP014646">
    <property type="protein sequence ID" value="AMO36087.1"/>
    <property type="molecule type" value="Genomic_DNA"/>
</dbReference>
<organism evidence="2 3">
    <name type="scientific">Thauera humireducens</name>
    <dbReference type="NCBI Taxonomy" id="1134435"/>
    <lineage>
        <taxon>Bacteria</taxon>
        <taxon>Pseudomonadati</taxon>
        <taxon>Pseudomonadota</taxon>
        <taxon>Betaproteobacteria</taxon>
        <taxon>Rhodocyclales</taxon>
        <taxon>Zoogloeaceae</taxon>
        <taxon>Thauera</taxon>
    </lineage>
</organism>
<gene>
    <name evidence="2" type="ORF">AC731_003510</name>
</gene>
<dbReference type="KEGG" id="thu:AC731_003510"/>
<name>A0A140IEB2_9RHOO</name>
<dbReference type="AlphaFoldDB" id="A0A140IEB2"/>
<dbReference type="STRING" id="1134435.AC731_003510"/>